<evidence type="ECO:0000256" key="2">
    <source>
        <dbReference type="ARBA" id="ARBA00004275"/>
    </source>
</evidence>
<dbReference type="AlphaFoldDB" id="B8QRN9"/>
<evidence type="ECO:0000259" key="9">
    <source>
        <dbReference type="Pfam" id="PF00501"/>
    </source>
</evidence>
<keyword evidence="7" id="KW-0460">Magnesium</keyword>
<evidence type="ECO:0000256" key="6">
    <source>
        <dbReference type="ARBA" id="ARBA00022840"/>
    </source>
</evidence>
<dbReference type="PANTHER" id="PTHR24096">
    <property type="entry name" value="LONG-CHAIN-FATTY-ACID--COA LIGASE"/>
    <property type="match status" value="1"/>
</dbReference>
<dbReference type="PANTHER" id="PTHR24096:SF423">
    <property type="entry name" value="GM05240P"/>
    <property type="match status" value="1"/>
</dbReference>
<dbReference type="GO" id="GO:0016405">
    <property type="term" value="F:CoA-ligase activity"/>
    <property type="evidence" value="ECO:0007669"/>
    <property type="project" value="TreeGrafter"/>
</dbReference>
<dbReference type="GO" id="GO:0046872">
    <property type="term" value="F:metal ion binding"/>
    <property type="evidence" value="ECO:0007669"/>
    <property type="project" value="UniProtKB-KW"/>
</dbReference>
<evidence type="ECO:0000256" key="4">
    <source>
        <dbReference type="ARBA" id="ARBA00022723"/>
    </source>
</evidence>
<protein>
    <submittedName>
        <fullName evidence="10">Putative fatty acyl-CoA synthetase</fullName>
    </submittedName>
</protein>
<reference evidence="10" key="1">
    <citation type="journal article" date="2009" name="Mol. Phylogenet. Evol.">
        <title>The evolution of the adenylate-forming protein family in beetles: multiple luciferase gene paralogues in fireflies and glow-worms.</title>
        <authorList>
            <person name="Day J.C."/>
            <person name="Goodall T.I."/>
            <person name="Bailey M.J."/>
        </authorList>
    </citation>
    <scope>NUCLEOTIDE SEQUENCE</scope>
    <source>
        <strain evidence="10">LasSar1</strain>
    </source>
</reference>
<proteinExistence type="inferred from homology"/>
<accession>B8QRN9</accession>
<evidence type="ECO:0000313" key="10">
    <source>
        <dbReference type="EMBL" id="ACH87794.1"/>
    </source>
</evidence>
<evidence type="ECO:0000256" key="8">
    <source>
        <dbReference type="ARBA" id="ARBA00023140"/>
    </source>
</evidence>
<comment type="similarity">
    <text evidence="3">Belongs to the ATP-dependent AMP-binding enzyme family.</text>
</comment>
<name>B8QRN9_9COLE</name>
<evidence type="ECO:0000256" key="1">
    <source>
        <dbReference type="ARBA" id="ARBA00001946"/>
    </source>
</evidence>
<feature type="non-terminal residue" evidence="10">
    <location>
        <position position="230"/>
    </location>
</feature>
<evidence type="ECO:0000256" key="3">
    <source>
        <dbReference type="ARBA" id="ARBA00006432"/>
    </source>
</evidence>
<dbReference type="Gene3D" id="3.40.50.980">
    <property type="match status" value="1"/>
</dbReference>
<sequence>NLSHENIFPLINIIEDERYLNLTKHDCLVSFLPFYHFYAFALHLSSITACSKITVMERFVPDTYLKLIEQQHATKLLVVPSVLLFLVKNEIVNQFNLSSIKSIFVAGAPLGTVLYKEAIARFQVPIRQMYGSTETGGICTVQDVGCKYESVGGLIPNLSCKVLDLSNHKSVGPSHIGELYFKGVNVMKGYYNNETATRKTFKEDGFYRTGDVGYYNVEGNFFIVDRVKDL</sequence>
<dbReference type="Pfam" id="PF00501">
    <property type="entry name" value="AMP-binding"/>
    <property type="match status" value="1"/>
</dbReference>
<dbReference type="GO" id="GO:0005524">
    <property type="term" value="F:ATP binding"/>
    <property type="evidence" value="ECO:0007669"/>
    <property type="project" value="UniProtKB-KW"/>
</dbReference>
<evidence type="ECO:0000256" key="5">
    <source>
        <dbReference type="ARBA" id="ARBA00022741"/>
    </source>
</evidence>
<keyword evidence="6" id="KW-0067">ATP-binding</keyword>
<dbReference type="GO" id="GO:0005777">
    <property type="term" value="C:peroxisome"/>
    <property type="evidence" value="ECO:0007669"/>
    <property type="project" value="UniProtKB-SubCell"/>
</dbReference>
<dbReference type="InterPro" id="IPR000873">
    <property type="entry name" value="AMP-dep_synth/lig_dom"/>
</dbReference>
<dbReference type="EMBL" id="EU684098">
    <property type="protein sequence ID" value="ACH87794.1"/>
    <property type="molecule type" value="Genomic_DNA"/>
</dbReference>
<feature type="non-terminal residue" evidence="10">
    <location>
        <position position="1"/>
    </location>
</feature>
<evidence type="ECO:0000256" key="7">
    <source>
        <dbReference type="ARBA" id="ARBA00022842"/>
    </source>
</evidence>
<feature type="domain" description="AMP-dependent synthetase/ligase" evidence="9">
    <location>
        <begin position="2"/>
        <end position="191"/>
    </location>
</feature>
<keyword evidence="8" id="KW-0576">Peroxisome</keyword>
<dbReference type="Gene3D" id="2.30.38.10">
    <property type="entry name" value="Luciferase, Domain 3"/>
    <property type="match status" value="1"/>
</dbReference>
<comment type="subcellular location">
    <subcellularLocation>
        <location evidence="2">Peroxisome</location>
    </subcellularLocation>
</comment>
<keyword evidence="5" id="KW-0547">Nucleotide-binding</keyword>
<comment type="cofactor">
    <cofactor evidence="1">
        <name>Mg(2+)</name>
        <dbReference type="ChEBI" id="CHEBI:18420"/>
    </cofactor>
</comment>
<organism evidence="10">
    <name type="scientific">Lampyris sardiniae</name>
    <dbReference type="NCBI Taxonomy" id="487471"/>
    <lineage>
        <taxon>Eukaryota</taxon>
        <taxon>Metazoa</taxon>
        <taxon>Ecdysozoa</taxon>
        <taxon>Arthropoda</taxon>
        <taxon>Hexapoda</taxon>
        <taxon>Insecta</taxon>
        <taxon>Pterygota</taxon>
        <taxon>Neoptera</taxon>
        <taxon>Endopterygota</taxon>
        <taxon>Coleoptera</taxon>
        <taxon>Polyphaga</taxon>
        <taxon>Elateriformia</taxon>
        <taxon>Elateroidea</taxon>
        <taxon>Lampyridae</taxon>
        <taxon>Lampyrinae</taxon>
        <taxon>Lampyris</taxon>
    </lineage>
</organism>
<keyword evidence="4" id="KW-0479">Metal-binding</keyword>
<dbReference type="SUPFAM" id="SSF56801">
    <property type="entry name" value="Acetyl-CoA synthetase-like"/>
    <property type="match status" value="1"/>
</dbReference>